<comment type="caution">
    <text evidence="2">The sequence shown here is derived from an EMBL/GenBank/DDBJ whole genome shotgun (WGS) entry which is preliminary data.</text>
</comment>
<gene>
    <name evidence="2" type="ORF">CTEN210_06418</name>
</gene>
<evidence type="ECO:0000313" key="3">
    <source>
        <dbReference type="Proteomes" id="UP001054902"/>
    </source>
</evidence>
<evidence type="ECO:0000256" key="1">
    <source>
        <dbReference type="SAM" id="MobiDB-lite"/>
    </source>
</evidence>
<proteinExistence type="predicted"/>
<evidence type="ECO:0000313" key="2">
    <source>
        <dbReference type="EMBL" id="GFH49942.1"/>
    </source>
</evidence>
<feature type="region of interest" description="Disordered" evidence="1">
    <location>
        <begin position="229"/>
        <end position="250"/>
    </location>
</feature>
<dbReference type="InterPro" id="IPR017850">
    <property type="entry name" value="Alkaline_phosphatase_core_sf"/>
</dbReference>
<dbReference type="Proteomes" id="UP001054902">
    <property type="component" value="Unassembled WGS sequence"/>
</dbReference>
<organism evidence="2 3">
    <name type="scientific">Chaetoceros tenuissimus</name>
    <dbReference type="NCBI Taxonomy" id="426638"/>
    <lineage>
        <taxon>Eukaryota</taxon>
        <taxon>Sar</taxon>
        <taxon>Stramenopiles</taxon>
        <taxon>Ochrophyta</taxon>
        <taxon>Bacillariophyta</taxon>
        <taxon>Coscinodiscophyceae</taxon>
        <taxon>Chaetocerotophycidae</taxon>
        <taxon>Chaetocerotales</taxon>
        <taxon>Chaetocerotaceae</taxon>
        <taxon>Chaetoceros</taxon>
    </lineage>
</organism>
<dbReference type="AlphaFoldDB" id="A0AAD3CPZ7"/>
<accession>A0AAD3CPZ7</accession>
<dbReference type="EMBL" id="BLLK01000038">
    <property type="protein sequence ID" value="GFH49942.1"/>
    <property type="molecule type" value="Genomic_DNA"/>
</dbReference>
<protein>
    <submittedName>
        <fullName evidence="2">Uncharacterized protein</fullName>
    </submittedName>
</protein>
<reference evidence="2 3" key="1">
    <citation type="journal article" date="2021" name="Sci. Rep.">
        <title>The genome of the diatom Chaetoceros tenuissimus carries an ancient integrated fragment of an extant virus.</title>
        <authorList>
            <person name="Hongo Y."/>
            <person name="Kimura K."/>
            <person name="Takaki Y."/>
            <person name="Yoshida Y."/>
            <person name="Baba S."/>
            <person name="Kobayashi G."/>
            <person name="Nagasaki K."/>
            <person name="Hano T."/>
            <person name="Tomaru Y."/>
        </authorList>
    </citation>
    <scope>NUCLEOTIDE SEQUENCE [LARGE SCALE GENOMIC DNA]</scope>
    <source>
        <strain evidence="2 3">NIES-3715</strain>
    </source>
</reference>
<keyword evidence="3" id="KW-1185">Reference proteome</keyword>
<dbReference type="SUPFAM" id="SSF53649">
    <property type="entry name" value="Alkaline phosphatase-like"/>
    <property type="match status" value="1"/>
</dbReference>
<sequence>MIMRYDGVLGAGEKRTGLVGFNDIYATLADIVGFDIPDGSAQDSISFADHALSEEERNLLIEGSQFHKRKKNQMATVLRRLGLCPLDIEDKFLLTNGPDAGSRVTCNYFRKDESRCQDQLLGELNCNSVCGRFRKDCKYYDNTWSTSYPTSYPVPQQPSISPTTIKVDTPTNDSFVDNALFTFRRKDGGTANCHWLGKKDVRKQRYCGDESIASECLVACDQCTISTRPPAIDTPSPPSPQPTFDPSCTNTPGFQFQTPGGKKECTWLCAHRRYVIEKRKKKELFGSCKEKLLCSLQSFIWSSV</sequence>
<dbReference type="Gene3D" id="3.40.720.10">
    <property type="entry name" value="Alkaline Phosphatase, subunit A"/>
    <property type="match status" value="1"/>
</dbReference>
<name>A0AAD3CPZ7_9STRA</name>